<dbReference type="GO" id="GO:0005506">
    <property type="term" value="F:iron ion binding"/>
    <property type="evidence" value="ECO:0007669"/>
    <property type="project" value="InterPro"/>
</dbReference>
<evidence type="ECO:0000256" key="11">
    <source>
        <dbReference type="PIRSR" id="PIRSR602403-1"/>
    </source>
</evidence>
<dbReference type="PANTHER" id="PTHR46206">
    <property type="entry name" value="CYTOCHROME P450"/>
    <property type="match status" value="1"/>
</dbReference>
<dbReference type="InterPro" id="IPR001128">
    <property type="entry name" value="Cyt_P450"/>
</dbReference>
<accession>A0A8H7UK08</accession>
<dbReference type="InterPro" id="IPR036396">
    <property type="entry name" value="Cyt_P450_sf"/>
</dbReference>
<evidence type="ECO:0000256" key="5">
    <source>
        <dbReference type="ARBA" id="ARBA00022692"/>
    </source>
</evidence>
<dbReference type="PROSITE" id="PS00086">
    <property type="entry name" value="CYTOCHROME_P450"/>
    <property type="match status" value="1"/>
</dbReference>
<comment type="subcellular location">
    <subcellularLocation>
        <location evidence="2">Membrane</location>
    </subcellularLocation>
</comment>
<evidence type="ECO:0000256" key="4">
    <source>
        <dbReference type="ARBA" id="ARBA00022617"/>
    </source>
</evidence>
<evidence type="ECO:0000256" key="3">
    <source>
        <dbReference type="ARBA" id="ARBA00010617"/>
    </source>
</evidence>
<keyword evidence="7" id="KW-1133">Transmembrane helix</keyword>
<keyword evidence="6 11" id="KW-0479">Metal-binding</keyword>
<evidence type="ECO:0000256" key="10">
    <source>
        <dbReference type="ARBA" id="ARBA00023136"/>
    </source>
</evidence>
<dbReference type="CDD" id="cd11041">
    <property type="entry name" value="CYP503A1-like"/>
    <property type="match status" value="1"/>
</dbReference>
<evidence type="ECO:0000313" key="14">
    <source>
        <dbReference type="Proteomes" id="UP000654370"/>
    </source>
</evidence>
<evidence type="ECO:0000256" key="12">
    <source>
        <dbReference type="RuleBase" id="RU000461"/>
    </source>
</evidence>
<keyword evidence="8 11" id="KW-0408">Iron</keyword>
<evidence type="ECO:0000256" key="7">
    <source>
        <dbReference type="ARBA" id="ARBA00022989"/>
    </source>
</evidence>
<dbReference type="GO" id="GO:0004497">
    <property type="term" value="F:monooxygenase activity"/>
    <property type="evidence" value="ECO:0007669"/>
    <property type="project" value="UniProtKB-KW"/>
</dbReference>
<dbReference type="InterPro" id="IPR002403">
    <property type="entry name" value="Cyt_P450_E_grp-IV"/>
</dbReference>
<evidence type="ECO:0000256" key="2">
    <source>
        <dbReference type="ARBA" id="ARBA00004370"/>
    </source>
</evidence>
<dbReference type="Pfam" id="PF00067">
    <property type="entry name" value="p450"/>
    <property type="match status" value="1"/>
</dbReference>
<feature type="non-terminal residue" evidence="13">
    <location>
        <position position="1"/>
    </location>
</feature>
<dbReference type="AlphaFoldDB" id="A0A8H7UK08"/>
<dbReference type="InterPro" id="IPR017972">
    <property type="entry name" value="Cyt_P450_CS"/>
</dbReference>
<keyword evidence="5" id="KW-0812">Transmembrane</keyword>
<evidence type="ECO:0008006" key="15">
    <source>
        <dbReference type="Google" id="ProtNLM"/>
    </source>
</evidence>
<dbReference type="Gene3D" id="1.10.630.10">
    <property type="entry name" value="Cytochrome P450"/>
    <property type="match status" value="1"/>
</dbReference>
<dbReference type="Proteomes" id="UP000654370">
    <property type="component" value="Unassembled WGS sequence"/>
</dbReference>
<keyword evidence="12" id="KW-0560">Oxidoreductase</keyword>
<name>A0A8H7UK08_MORIS</name>
<keyword evidence="10" id="KW-0472">Membrane</keyword>
<dbReference type="GO" id="GO:0016020">
    <property type="term" value="C:membrane"/>
    <property type="evidence" value="ECO:0007669"/>
    <property type="project" value="UniProtKB-SubCell"/>
</dbReference>
<protein>
    <recommendedName>
        <fullName evidence="15">Cytochrome P450</fullName>
    </recommendedName>
</protein>
<keyword evidence="9 12" id="KW-0503">Monooxygenase</keyword>
<evidence type="ECO:0000313" key="13">
    <source>
        <dbReference type="EMBL" id="KAG2184582.1"/>
    </source>
</evidence>
<evidence type="ECO:0000256" key="9">
    <source>
        <dbReference type="ARBA" id="ARBA00023033"/>
    </source>
</evidence>
<evidence type="ECO:0000256" key="1">
    <source>
        <dbReference type="ARBA" id="ARBA00001971"/>
    </source>
</evidence>
<evidence type="ECO:0000256" key="8">
    <source>
        <dbReference type="ARBA" id="ARBA00023004"/>
    </source>
</evidence>
<sequence>MSSQSVNQVIDYMSNQYQRIFPNGPSPVVTVSAAVAASTLAWSLARPSKKRPANAPPLVPHYIPYIGNGLELQRDPAAFIKRCKEQYGPVFEIMAFGRKQVVLTGEYILECFRAGDSYLDFNAGVEDSLPLSRILALSYDKQERKTGPSYDNSKSPLVRAIRNNFKTHQLDKYQERIEYAVNRGLDLDITFEQGKDTTVLDMSSVQRMIGRISALIFAGDEIGENEELIEAMATFAQSIISSAIAYMVFPIYVADTIVKRYLSIGPHIEIIMRYMTPVLSKIQKKEEEEGQQLQPTFFMHNVMHTPNPDGTMQTAQEAAFTLQDVTFASIHTTSTFSILALHTLSDRPDLQVKIRQELEKAKQQLGEITPGNIKNIPIMDSFFREILRINSDYIGIHHKALQDTMLSNGIVIPKGSSVGLAANDAHTDPGIQELGPNNIPLIEVDPERFITRKTKKSTAIGLDMLAFGVGYHACPGRYLASQEITYVIAKILEQYDISPITSNGMRAPNRLALGIMQLVPAQGVKLTKRK</sequence>
<keyword evidence="4 11" id="KW-0349">Heme</keyword>
<dbReference type="GO" id="GO:0020037">
    <property type="term" value="F:heme binding"/>
    <property type="evidence" value="ECO:0007669"/>
    <property type="project" value="InterPro"/>
</dbReference>
<comment type="cofactor">
    <cofactor evidence="1 11">
        <name>heme</name>
        <dbReference type="ChEBI" id="CHEBI:30413"/>
    </cofactor>
</comment>
<reference evidence="13" key="1">
    <citation type="submission" date="2020-12" db="EMBL/GenBank/DDBJ databases">
        <title>Metabolic potential, ecology and presence of endohyphal bacteria is reflected in genomic diversity of Mucoromycotina.</title>
        <authorList>
            <person name="Muszewska A."/>
            <person name="Okrasinska A."/>
            <person name="Steczkiewicz K."/>
            <person name="Drgas O."/>
            <person name="Orlowska M."/>
            <person name="Perlinska-Lenart U."/>
            <person name="Aleksandrzak-Piekarczyk T."/>
            <person name="Szatraj K."/>
            <person name="Zielenkiewicz U."/>
            <person name="Pilsyk S."/>
            <person name="Malc E."/>
            <person name="Mieczkowski P."/>
            <person name="Kruszewska J.S."/>
            <person name="Biernat P."/>
            <person name="Pawlowska J."/>
        </authorList>
    </citation>
    <scope>NUCLEOTIDE SEQUENCE</scope>
    <source>
        <strain evidence="13">WA0000067209</strain>
    </source>
</reference>
<dbReference type="EMBL" id="JAEPQZ010000002">
    <property type="protein sequence ID" value="KAG2184582.1"/>
    <property type="molecule type" value="Genomic_DNA"/>
</dbReference>
<comment type="caution">
    <text evidence="13">The sequence shown here is derived from an EMBL/GenBank/DDBJ whole genome shotgun (WGS) entry which is preliminary data.</text>
</comment>
<evidence type="ECO:0000256" key="6">
    <source>
        <dbReference type="ARBA" id="ARBA00022723"/>
    </source>
</evidence>
<dbReference type="PANTHER" id="PTHR46206:SF5">
    <property type="entry name" value="P450, PUTATIVE (EUROFUNG)-RELATED"/>
    <property type="match status" value="1"/>
</dbReference>
<feature type="binding site" description="axial binding residue" evidence="11">
    <location>
        <position position="474"/>
    </location>
    <ligand>
        <name>heme</name>
        <dbReference type="ChEBI" id="CHEBI:30413"/>
    </ligand>
    <ligandPart>
        <name>Fe</name>
        <dbReference type="ChEBI" id="CHEBI:18248"/>
    </ligandPart>
</feature>
<dbReference type="GO" id="GO:0016705">
    <property type="term" value="F:oxidoreductase activity, acting on paired donors, with incorporation or reduction of molecular oxygen"/>
    <property type="evidence" value="ECO:0007669"/>
    <property type="project" value="InterPro"/>
</dbReference>
<comment type="similarity">
    <text evidence="3 12">Belongs to the cytochrome P450 family.</text>
</comment>
<organism evidence="13 14">
    <name type="scientific">Mortierella isabellina</name>
    <name type="common">Filamentous fungus</name>
    <name type="synonym">Umbelopsis isabellina</name>
    <dbReference type="NCBI Taxonomy" id="91625"/>
    <lineage>
        <taxon>Eukaryota</taxon>
        <taxon>Fungi</taxon>
        <taxon>Fungi incertae sedis</taxon>
        <taxon>Mucoromycota</taxon>
        <taxon>Mucoromycotina</taxon>
        <taxon>Umbelopsidomycetes</taxon>
        <taxon>Umbelopsidales</taxon>
        <taxon>Umbelopsidaceae</taxon>
        <taxon>Umbelopsis</taxon>
    </lineage>
</organism>
<keyword evidence="14" id="KW-1185">Reference proteome</keyword>
<dbReference type="PRINTS" id="PR00465">
    <property type="entry name" value="EP450IV"/>
</dbReference>
<gene>
    <name evidence="13" type="ORF">INT43_000491</name>
</gene>
<dbReference type="SUPFAM" id="SSF48264">
    <property type="entry name" value="Cytochrome P450"/>
    <property type="match status" value="1"/>
</dbReference>
<proteinExistence type="inferred from homology"/>
<dbReference type="OrthoDB" id="1844152at2759"/>